<evidence type="ECO:0000259" key="1">
    <source>
        <dbReference type="Pfam" id="PF24346"/>
    </source>
</evidence>
<dbReference type="EMBL" id="CP048209">
    <property type="protein sequence ID" value="QHT60398.1"/>
    <property type="molecule type" value="Genomic_DNA"/>
</dbReference>
<dbReference type="InterPro" id="IPR047589">
    <property type="entry name" value="DUF11_rpt"/>
</dbReference>
<dbReference type="Pfam" id="PF24346">
    <property type="entry name" value="DUF7507"/>
    <property type="match status" value="2"/>
</dbReference>
<dbReference type="Gene3D" id="2.120.10.30">
    <property type="entry name" value="TolB, C-terminal domain"/>
    <property type="match status" value="1"/>
</dbReference>
<reference evidence="3 4" key="1">
    <citation type="submission" date="2020-01" db="EMBL/GenBank/DDBJ databases">
        <title>Paenibacillus sp. nov., isolated from tomato rhizosphere.</title>
        <authorList>
            <person name="Weon H.-Y."/>
            <person name="Lee S.A."/>
        </authorList>
    </citation>
    <scope>NUCLEOTIDE SEQUENCE [LARGE SCALE GENOMIC DNA]</scope>
    <source>
        <strain evidence="3 4">12200R-189</strain>
    </source>
</reference>
<protein>
    <submittedName>
        <fullName evidence="3">DUF11 domain-containing protein</fullName>
    </submittedName>
</protein>
<feature type="domain" description="DUF7507" evidence="1">
    <location>
        <begin position="890"/>
        <end position="974"/>
    </location>
</feature>
<dbReference type="NCBIfam" id="TIGR01451">
    <property type="entry name" value="B_ant_repeat"/>
    <property type="match status" value="4"/>
</dbReference>
<keyword evidence="4" id="KW-1185">Reference proteome</keyword>
<dbReference type="InterPro" id="IPR055354">
    <property type="entry name" value="DUF7507"/>
</dbReference>
<dbReference type="Proteomes" id="UP000476064">
    <property type="component" value="Chromosome"/>
</dbReference>
<accession>A0A6C0FTB2</accession>
<dbReference type="Pfam" id="PF25778">
    <property type="entry name" value="DUF7948"/>
    <property type="match status" value="1"/>
</dbReference>
<dbReference type="SUPFAM" id="SSF63829">
    <property type="entry name" value="Calcium-dependent phosphotriesterase"/>
    <property type="match status" value="1"/>
</dbReference>
<dbReference type="InterPro" id="IPR010620">
    <property type="entry name" value="SBBP_repeat"/>
</dbReference>
<dbReference type="PANTHER" id="PTHR35580">
    <property type="entry name" value="CELL SURFACE GLYCOPROTEIN (S-LAYER PROTEIN)-LIKE PROTEIN"/>
    <property type="match status" value="1"/>
</dbReference>
<dbReference type="InterPro" id="IPR011042">
    <property type="entry name" value="6-blade_b-propeller_TolB-like"/>
</dbReference>
<feature type="domain" description="DUF7507" evidence="1">
    <location>
        <begin position="1210"/>
        <end position="1285"/>
    </location>
</feature>
<gene>
    <name evidence="3" type="ORF">GXP70_10925</name>
</gene>
<dbReference type="SUPFAM" id="SSF101898">
    <property type="entry name" value="NHL repeat"/>
    <property type="match status" value="1"/>
</dbReference>
<dbReference type="PANTHER" id="PTHR35580:SF1">
    <property type="entry name" value="PHYTASE-LIKE DOMAIN-CONTAINING PROTEIN"/>
    <property type="match status" value="1"/>
</dbReference>
<feature type="domain" description="DUF7948" evidence="2">
    <location>
        <begin position="22"/>
        <end position="231"/>
    </location>
</feature>
<evidence type="ECO:0000313" key="4">
    <source>
        <dbReference type="Proteomes" id="UP000476064"/>
    </source>
</evidence>
<dbReference type="InterPro" id="IPR057708">
    <property type="entry name" value="DUF7948"/>
</dbReference>
<evidence type="ECO:0000313" key="3">
    <source>
        <dbReference type="EMBL" id="QHT60398.1"/>
    </source>
</evidence>
<organism evidence="3 4">
    <name type="scientific">Paenibacillus lycopersici</name>
    <dbReference type="NCBI Taxonomy" id="2704462"/>
    <lineage>
        <taxon>Bacteria</taxon>
        <taxon>Bacillati</taxon>
        <taxon>Bacillota</taxon>
        <taxon>Bacilli</taxon>
        <taxon>Bacillales</taxon>
        <taxon>Paenibacillaceae</taxon>
        <taxon>Paenibacillus</taxon>
    </lineage>
</organism>
<dbReference type="Pfam" id="PF06739">
    <property type="entry name" value="SBBP"/>
    <property type="match status" value="5"/>
</dbReference>
<name>A0A6C0FTB2_9BACL</name>
<dbReference type="KEGG" id="plyc:GXP70_10925"/>
<dbReference type="InterPro" id="IPR052918">
    <property type="entry name" value="Motility_Chemotaxis_Reg"/>
</dbReference>
<sequence length="1511" mass="159351">MNAVRKDSRRSNHQYGRLPLLFARNIGQFRPETEYLAHAAGFRCSLEKDRIRLAFFRSERMPDKNRISEGIVLDMLFEGRGDPCRIEGTSLAEGRFNYFQGSDPSRHYASVDVYCVAAYREPWPGIDVEIRGEEGQLKFDWIVSPGARTEDIRLRYEGADEIEIDEEGRLLIMTEQGILIDGHPVAYQVTEDERKEIDCRYTLESGKNGEHWIGFELGAYEKALPLVIDPVIEYSTFLGGTGVDEGIAIAVDAAGQAYVTGSTLSANFPVTPGAFQSTLNGTAEDMFVTKLNATGTALLYSTYLGGSARDIGRSIAVDSTGSAYVTGTCFSLDYPTTPGSFMPAPASTRAHAVVTKLDPSGSSLVYSTYLGGTGGDGGSAIALDAFGNAYVAGQTDSKDFPTTSGAFAPVSPSSASIGFVTKLNATGSGLIYSTFLGGNGTTDIRGIAVDGSFQAYVTGGTVAKNFPTTPGAFQIAIKGGIDGYVTKFNAAGTSLIYSTYLGGTLNDTPNAIAVDDAGNAYVTGPTNSADYPTTPGAFVISVVDKNTMIFVTKLNPTGSQLIYSSLIGGNGANRPTSIALASSFNAVITGETNATDYPVTPDAFQSSFNGQSDAFVTILNPFGSAPQYSTYLGGSSVDFGNGIAVDPADAIFVTGQTFSNNYPTTPGVFQPARRSIDAFVTKFGNAVALQVSKFSNQFEVRPGDSVVFFIDITNDIVALTNVTVDDPLLGFTTRIPELGPFETKIFEITFVVPPSQKPGLLVNETFVRADQIPQPIIAEASILVVEQPRIVASKTVNPSAATPGESVVFTIALINQGNVDLVNVRIVDPLLGLDQVLDVFKVGTSYALDWPFVIPEGQQIGLTIANVVTITADNLPAPVTVGTAVEVLPAPRLELLKTGDRNVVAPGEIVIFTIVAANTGNDTLTNLVVSDDVVGLNTTMPSLAPGESETFQISFVVPLETPPGSYTNTSTAVSVQTDVVFASFSVSVIAVPRLGIRKVPSVKSATVGETFIYSVVAANFGNVPLTEVRFSDPLLGFDRIVPRLEVGETLQIDIPFTVPAGSEIGSIIVNVLSVDAAELATQQVESTVNVTSAGLAISKSPDRGFAAPGETVNYMLEVINLLAVPQTNVMLADLQLGLSETVASIPAGGSITRIVSFVIPAGAADGSVISNEFVVLSDLTPVQRTSAEVVVVFIPAPGSTTLAVRKLPDRDVAQPGETVNYTVEIANTGTIPATGVVIQDSLTGGSETIPVIAPGGVAFAFFTFTIPADTVQGVVIANRATVTWNELPPDVTSEFGEARVTAARPRSLLDVSATADPSVAVPGATVTKTISVRNLADTALTDVRVIDPLLRFSAVISMLGPGEVREFVLPYTVPADAAGATIFNNHFAVFSDQTPLQQETVLIETAVLPNALLTQTVDRTEGHPGETVFFSIRAKNTGNVDLLQGVLTAPLLNLRLGTAVFDVNADVTIRIPFVLPDVEDGTVLTSRAFASSSNGPTLEATAFVRVVVDEE</sequence>
<proteinExistence type="predicted"/>
<evidence type="ECO:0000259" key="2">
    <source>
        <dbReference type="Pfam" id="PF25778"/>
    </source>
</evidence>